<dbReference type="RefSeq" id="WP_183254895.1">
    <property type="nucleotide sequence ID" value="NZ_BAAAFF010000001.1"/>
</dbReference>
<name>A0A7W8HYW7_9CAUL</name>
<reference evidence="1 2" key="1">
    <citation type="submission" date="2020-08" db="EMBL/GenBank/DDBJ databases">
        <title>Genomic Encyclopedia of Type Strains, Phase IV (KMG-IV): sequencing the most valuable type-strain genomes for metagenomic binning, comparative biology and taxonomic classification.</title>
        <authorList>
            <person name="Goeker M."/>
        </authorList>
    </citation>
    <scope>NUCLEOTIDE SEQUENCE [LARGE SCALE GENOMIC DNA]</scope>
    <source>
        <strain evidence="1 2">DSM 25335</strain>
    </source>
</reference>
<comment type="caution">
    <text evidence="1">The sequence shown here is derived from an EMBL/GenBank/DDBJ whole genome shotgun (WGS) entry which is preliminary data.</text>
</comment>
<organism evidence="1 2">
    <name type="scientific">Brevundimonas basaltis</name>
    <dbReference type="NCBI Taxonomy" id="472166"/>
    <lineage>
        <taxon>Bacteria</taxon>
        <taxon>Pseudomonadati</taxon>
        <taxon>Pseudomonadota</taxon>
        <taxon>Alphaproteobacteria</taxon>
        <taxon>Caulobacterales</taxon>
        <taxon>Caulobacteraceae</taxon>
        <taxon>Brevundimonas</taxon>
    </lineage>
</organism>
<gene>
    <name evidence="1" type="ORF">HNQ67_001971</name>
</gene>
<dbReference type="AlphaFoldDB" id="A0A7W8HYW7"/>
<dbReference type="EMBL" id="JACHFZ010000004">
    <property type="protein sequence ID" value="MBB5292447.1"/>
    <property type="molecule type" value="Genomic_DNA"/>
</dbReference>
<proteinExistence type="predicted"/>
<protein>
    <recommendedName>
        <fullName evidence="3">PAS domain-containing protein</fullName>
    </recommendedName>
</protein>
<sequence length="179" mass="19154">MFHPDTQFLVDHWMSLSRRPDSRAGIPRRAAVEPDALGLRLPRAFVAHRKGDDTVIRVAGSWIEGFHGDALKDQDLLSVWREASRPLVTSALSQAVREGRPVVIVALAGKIAAQVEIALAPLRGPSGRPDRLLGLYAPAATLTLAADEPRLLTARVCIGVGAPARAPLSLAAVDGRRIA</sequence>
<evidence type="ECO:0000313" key="2">
    <source>
        <dbReference type="Proteomes" id="UP000566663"/>
    </source>
</evidence>
<dbReference type="Proteomes" id="UP000566663">
    <property type="component" value="Unassembled WGS sequence"/>
</dbReference>
<accession>A0A7W8HYW7</accession>
<evidence type="ECO:0008006" key="3">
    <source>
        <dbReference type="Google" id="ProtNLM"/>
    </source>
</evidence>
<keyword evidence="2" id="KW-1185">Reference proteome</keyword>
<dbReference type="InterPro" id="IPR009922">
    <property type="entry name" value="DUF1457"/>
</dbReference>
<evidence type="ECO:0000313" key="1">
    <source>
        <dbReference type="EMBL" id="MBB5292447.1"/>
    </source>
</evidence>
<dbReference type="Pfam" id="PF07310">
    <property type="entry name" value="PAS_5"/>
    <property type="match status" value="1"/>
</dbReference>